<reference evidence="1 2" key="1">
    <citation type="journal article" date="2019" name="ISME J.">
        <title>Insights into ecological role of a new deltaproteobacterial order Candidatus Acidulodesulfobacterales by metagenomics and metatranscriptomics.</title>
        <authorList>
            <person name="Tan S."/>
            <person name="Liu J."/>
            <person name="Fang Y."/>
            <person name="Hedlund B.P."/>
            <person name="Lian Z.H."/>
            <person name="Huang L.Y."/>
            <person name="Li J.T."/>
            <person name="Huang L.N."/>
            <person name="Li W.J."/>
            <person name="Jiang H.C."/>
            <person name="Dong H.L."/>
            <person name="Shu W.S."/>
        </authorList>
    </citation>
    <scope>NUCLEOTIDE SEQUENCE [LARGE SCALE GENOMIC DNA]</scope>
    <source>
        <strain evidence="1">AP1</strain>
    </source>
</reference>
<gene>
    <name evidence="1" type="ORF">EVG15_10630</name>
</gene>
<dbReference type="InterPro" id="IPR025354">
    <property type="entry name" value="DUF4258"/>
</dbReference>
<dbReference type="EMBL" id="SGBB01000034">
    <property type="protein sequence ID" value="RZD17542.1"/>
    <property type="molecule type" value="Genomic_DNA"/>
</dbReference>
<comment type="caution">
    <text evidence="1">The sequence shown here is derived from an EMBL/GenBank/DDBJ whole genome shotgun (WGS) entry which is preliminary data.</text>
</comment>
<evidence type="ECO:0000313" key="2">
    <source>
        <dbReference type="Proteomes" id="UP000319296"/>
    </source>
</evidence>
<dbReference type="AlphaFoldDB" id="A0A519BJV0"/>
<evidence type="ECO:0000313" key="1">
    <source>
        <dbReference type="EMBL" id="RZD17542.1"/>
    </source>
</evidence>
<accession>A0A519BJV0</accession>
<sequence length="87" mass="10237">MDNKNIVIKLTKHAKIKIKERNISLNIIEKIISNPEMIENDKIDESLVHFIGKVDGRYLRIIGRRDSKNSFLVISSFFDRRIKKINN</sequence>
<dbReference type="Proteomes" id="UP000319296">
    <property type="component" value="Unassembled WGS sequence"/>
</dbReference>
<organism evidence="1 2">
    <name type="scientific">Candidatus Acididesulfobacter diazotrophicus</name>
    <dbReference type="NCBI Taxonomy" id="2597226"/>
    <lineage>
        <taxon>Bacteria</taxon>
        <taxon>Deltaproteobacteria</taxon>
        <taxon>Candidatus Acidulodesulfobacterales</taxon>
        <taxon>Candidatus Acididesulfobacter</taxon>
    </lineage>
</organism>
<dbReference type="Pfam" id="PF14076">
    <property type="entry name" value="DUF4258"/>
    <property type="match status" value="1"/>
</dbReference>
<name>A0A519BJV0_9DELT</name>
<proteinExistence type="predicted"/>
<protein>
    <submittedName>
        <fullName evidence="1">DUF4258 domain-containing protein</fullName>
    </submittedName>
</protein>